<dbReference type="InterPro" id="IPR039424">
    <property type="entry name" value="SBP_5"/>
</dbReference>
<dbReference type="GO" id="GO:0043190">
    <property type="term" value="C:ATP-binding cassette (ABC) transporter complex"/>
    <property type="evidence" value="ECO:0007669"/>
    <property type="project" value="InterPro"/>
</dbReference>
<dbReference type="InterPro" id="IPR030678">
    <property type="entry name" value="Peptide/Ni-bd"/>
</dbReference>
<dbReference type="EMBL" id="FNHB01000002">
    <property type="protein sequence ID" value="SDM14683.1"/>
    <property type="molecule type" value="Genomic_DNA"/>
</dbReference>
<dbReference type="NCBIfam" id="TIGR02294">
    <property type="entry name" value="nickel_nikA"/>
    <property type="match status" value="1"/>
</dbReference>
<comment type="similarity">
    <text evidence="2">Belongs to the bacterial solute-binding protein 5 family.</text>
</comment>
<dbReference type="Proteomes" id="UP000214880">
    <property type="component" value="Unassembled WGS sequence"/>
</dbReference>
<dbReference type="PANTHER" id="PTHR30290">
    <property type="entry name" value="PERIPLASMIC BINDING COMPONENT OF ABC TRANSPORTER"/>
    <property type="match status" value="1"/>
</dbReference>
<sequence length="531" mass="60051">MLVILGKNLRFLSILVVVALMAVLGGCSSAVDSTVAKKELVFANFRDIRDLNPHIYSGEMWAQNMLYESLVMNTEEGVAPWLAEKWDISEDGRVYNFYLRKDVSFSDGEKFNAQSAKLNIDAILANKERHTWLELIRVIEKVEVVDDYTLRIVLNSPYYPMLTELAVTRPFRFISPKSMKDGQTKNGVTTYVGTGPWILSEHKTDQYAVFTVNPNYWGPKPKLEKITMKVIPDNQTRVLALQRGELDLIYGKNMIDADSFGQLSKDDKFVTIMSQPTSTRMLLMNTTSGALADLRVRQALEHSINKQGISEGIFNDSESVADTLLAKTVPYCNIDLKPYAFDPQQAEKLLDDAGWKKAAGQQFRQKDGQPLVVRLHYNSNSVLERTISEYIQSAVAPLGINLAITGEEEQSYRDRQKAGNFDIIFNISWGTPYDPQSSLAGMKLPVYGDYIAQQGLKDKKALDQAITDVLVSTDETKRQQLYTYILTTLHDEAVYIPLTYERNRAVAVKSLKGVAFNPSQFEIPFEKMYFE</sequence>
<evidence type="ECO:0000256" key="1">
    <source>
        <dbReference type="ARBA" id="ARBA00004193"/>
    </source>
</evidence>
<evidence type="ECO:0000256" key="2">
    <source>
        <dbReference type="ARBA" id="ARBA00005695"/>
    </source>
</evidence>
<evidence type="ECO:0000256" key="3">
    <source>
        <dbReference type="ARBA" id="ARBA00022729"/>
    </source>
</evidence>
<reference evidence="5 6" key="1">
    <citation type="submission" date="2016-10" db="EMBL/GenBank/DDBJ databases">
        <authorList>
            <person name="de Groot N.N."/>
        </authorList>
    </citation>
    <scope>NUCLEOTIDE SEQUENCE [LARGE SCALE GENOMIC DNA]</scope>
    <source>
        <strain evidence="5 6">DSM 1736</strain>
    </source>
</reference>
<evidence type="ECO:0000313" key="6">
    <source>
        <dbReference type="Proteomes" id="UP000214880"/>
    </source>
</evidence>
<feature type="domain" description="Solute-binding protein family 5" evidence="4">
    <location>
        <begin position="78"/>
        <end position="441"/>
    </location>
</feature>
<dbReference type="Pfam" id="PF00496">
    <property type="entry name" value="SBP_bac_5"/>
    <property type="match status" value="1"/>
</dbReference>
<keyword evidence="3" id="KW-0732">Signal</keyword>
<name>A0A1G9QUR1_9FIRM</name>
<dbReference type="PROSITE" id="PS01040">
    <property type="entry name" value="SBP_BACTERIAL_5"/>
    <property type="match status" value="1"/>
</dbReference>
<dbReference type="Gene3D" id="3.40.190.10">
    <property type="entry name" value="Periplasmic binding protein-like II"/>
    <property type="match status" value="1"/>
</dbReference>
<proteinExistence type="inferred from homology"/>
<dbReference type="PANTHER" id="PTHR30290:SF37">
    <property type="entry name" value="NICKEL-BINDING PERIPLASMIC PROTEIN"/>
    <property type="match status" value="1"/>
</dbReference>
<dbReference type="InterPro" id="IPR000914">
    <property type="entry name" value="SBP_5_dom"/>
</dbReference>
<dbReference type="CDD" id="cd08489">
    <property type="entry name" value="PBP2_NikA"/>
    <property type="match status" value="1"/>
</dbReference>
<dbReference type="SUPFAM" id="SSF53850">
    <property type="entry name" value="Periplasmic binding protein-like II"/>
    <property type="match status" value="1"/>
</dbReference>
<protein>
    <submittedName>
        <fullName evidence="5">Nickel transport system substrate-binding protein</fullName>
    </submittedName>
</protein>
<dbReference type="GO" id="GO:0030288">
    <property type="term" value="C:outer membrane-bounded periplasmic space"/>
    <property type="evidence" value="ECO:0007669"/>
    <property type="project" value="TreeGrafter"/>
</dbReference>
<dbReference type="GO" id="GO:0020037">
    <property type="term" value="F:heme binding"/>
    <property type="evidence" value="ECO:0007669"/>
    <property type="project" value="InterPro"/>
</dbReference>
<dbReference type="STRING" id="146817.SAMN04488502_102308"/>
<dbReference type="GO" id="GO:0015833">
    <property type="term" value="P:peptide transport"/>
    <property type="evidence" value="ECO:0007669"/>
    <property type="project" value="TreeGrafter"/>
</dbReference>
<dbReference type="InterPro" id="IPR023765">
    <property type="entry name" value="SBP_5_CS"/>
</dbReference>
<dbReference type="GO" id="GO:0015675">
    <property type="term" value="P:nickel cation transport"/>
    <property type="evidence" value="ECO:0007669"/>
    <property type="project" value="InterPro"/>
</dbReference>
<dbReference type="AlphaFoldDB" id="A0A1G9QUR1"/>
<dbReference type="RefSeq" id="WP_217636857.1">
    <property type="nucleotide sequence ID" value="NZ_FNHB01000002.1"/>
</dbReference>
<dbReference type="GO" id="GO:1904680">
    <property type="term" value="F:peptide transmembrane transporter activity"/>
    <property type="evidence" value="ECO:0007669"/>
    <property type="project" value="TreeGrafter"/>
</dbReference>
<organism evidence="5 6">
    <name type="scientific">Dendrosporobacter quercicolus</name>
    <dbReference type="NCBI Taxonomy" id="146817"/>
    <lineage>
        <taxon>Bacteria</taxon>
        <taxon>Bacillati</taxon>
        <taxon>Bacillota</taxon>
        <taxon>Negativicutes</taxon>
        <taxon>Selenomonadales</taxon>
        <taxon>Sporomusaceae</taxon>
        <taxon>Dendrosporobacter</taxon>
    </lineage>
</organism>
<dbReference type="InterPro" id="IPR011980">
    <property type="entry name" value="CntA-like"/>
</dbReference>
<accession>A0A1G9QUR1</accession>
<keyword evidence="6" id="KW-1185">Reference proteome</keyword>
<dbReference type="Gene3D" id="3.10.105.10">
    <property type="entry name" value="Dipeptide-binding Protein, Domain 3"/>
    <property type="match status" value="1"/>
</dbReference>
<gene>
    <name evidence="5" type="ORF">SAMN04488502_102308</name>
</gene>
<evidence type="ECO:0000259" key="4">
    <source>
        <dbReference type="Pfam" id="PF00496"/>
    </source>
</evidence>
<dbReference type="GO" id="GO:0016151">
    <property type="term" value="F:nickel cation binding"/>
    <property type="evidence" value="ECO:0007669"/>
    <property type="project" value="InterPro"/>
</dbReference>
<dbReference type="PIRSF" id="PIRSF002741">
    <property type="entry name" value="MppA"/>
    <property type="match status" value="1"/>
</dbReference>
<dbReference type="PROSITE" id="PS51257">
    <property type="entry name" value="PROKAR_LIPOPROTEIN"/>
    <property type="match status" value="1"/>
</dbReference>
<comment type="subcellular location">
    <subcellularLocation>
        <location evidence="1">Cell membrane</location>
        <topology evidence="1">Lipid-anchor</topology>
    </subcellularLocation>
</comment>
<evidence type="ECO:0000313" key="5">
    <source>
        <dbReference type="EMBL" id="SDM14683.1"/>
    </source>
</evidence>